<protein>
    <recommendedName>
        <fullName evidence="11">Cytochrome c oxidase subunit 8</fullName>
    </recommendedName>
    <alternativeName>
        <fullName evidence="11">Cytochrome c oxidase polypeptide VIII</fullName>
    </alternativeName>
</protein>
<dbReference type="OrthoDB" id="9623219at2759"/>
<proteinExistence type="inferred from homology"/>
<evidence type="ECO:0000256" key="5">
    <source>
        <dbReference type="ARBA" id="ARBA00022692"/>
    </source>
</evidence>
<comment type="subunit">
    <text evidence="4 11">Component of the cytochrome c oxidase (complex IV, CIV), a multisubunit enzyme composed of 14 subunits. The complex is composed of a catalytic core of 3 subunits MT-CO1, MT-CO2 and MT-CO3, encoded in the mitochondrial DNA, and 11 supernumerary subunits COX4I, COX5A, COX5B, COX6A, COX6B, COX6C, COX7A, COX7B, COX7C, COX8 and NDUFA4, which are encoded in the nuclear genome. The complex exists as a monomer or a dimer and forms supercomplexes (SCs) in the inner mitochondrial membrane with NADH-ubiquinone oxidoreductase (complex I, CI) and ubiquinol-cytochrome c oxidoreductase (cytochrome b-c1 complex, complex III, CIII), resulting in different assemblies (supercomplex SCI(1)III(2)IV(1) and megacomplex MCI(2)III(2)IV(2)).</text>
</comment>
<dbReference type="GO" id="GO:0045277">
    <property type="term" value="C:respiratory chain complex IV"/>
    <property type="evidence" value="ECO:0007669"/>
    <property type="project" value="UniProtKB-UniRule"/>
</dbReference>
<evidence type="ECO:0000256" key="11">
    <source>
        <dbReference type="RuleBase" id="RU368101"/>
    </source>
</evidence>
<comment type="subcellular location">
    <subcellularLocation>
        <location evidence="1 11">Mitochondrion inner membrane</location>
        <topology evidence="1 11">Single-pass membrane protein</topology>
    </subcellularLocation>
</comment>
<evidence type="ECO:0000256" key="9">
    <source>
        <dbReference type="ARBA" id="ARBA00023128"/>
    </source>
</evidence>
<dbReference type="Proteomes" id="UP000694547">
    <property type="component" value="Chromosome 14"/>
</dbReference>
<sequence>MSRLMLLCPSLLRHHTVLFLKLGGRLTHSERPRHRELSPTESAVGIVVFFTTFFIPAAYVLPNLNHFRRE</sequence>
<evidence type="ECO:0000256" key="3">
    <source>
        <dbReference type="ARBA" id="ARBA00010117"/>
    </source>
</evidence>
<reference evidence="12" key="2">
    <citation type="submission" date="2025-08" db="UniProtKB">
        <authorList>
            <consortium name="Ensembl"/>
        </authorList>
    </citation>
    <scope>IDENTIFICATION</scope>
</reference>
<dbReference type="Pfam" id="PF02285">
    <property type="entry name" value="COX8"/>
    <property type="match status" value="1"/>
</dbReference>
<dbReference type="Ensembl" id="ENSPEMT00000034482.1">
    <property type="protein sequence ID" value="ENSPEMP00000035990.1"/>
    <property type="gene ID" value="ENSPEMG00000024810.1"/>
</dbReference>
<keyword evidence="9 11" id="KW-0496">Mitochondrion</keyword>
<comment type="pathway">
    <text evidence="2 11">Energy metabolism; oxidative phosphorylation.</text>
</comment>
<name>A0A6I9M0C5_PERMB</name>
<dbReference type="SUPFAM" id="SSF81431">
    <property type="entry name" value="Mitochondrial cytochrome c oxidase subunit VIIIb (aka IX)"/>
    <property type="match status" value="1"/>
</dbReference>
<organism evidence="12 13">
    <name type="scientific">Peromyscus maniculatus bairdii</name>
    <name type="common">Prairie deer mouse</name>
    <dbReference type="NCBI Taxonomy" id="230844"/>
    <lineage>
        <taxon>Eukaryota</taxon>
        <taxon>Metazoa</taxon>
        <taxon>Chordata</taxon>
        <taxon>Craniata</taxon>
        <taxon>Vertebrata</taxon>
        <taxon>Euteleostomi</taxon>
        <taxon>Mammalia</taxon>
        <taxon>Eutheria</taxon>
        <taxon>Euarchontoglires</taxon>
        <taxon>Glires</taxon>
        <taxon>Rodentia</taxon>
        <taxon>Myomorpha</taxon>
        <taxon>Muroidea</taxon>
        <taxon>Cricetidae</taxon>
        <taxon>Neotominae</taxon>
        <taxon>Peromyscus</taxon>
    </lineage>
</organism>
<feature type="transmembrane region" description="Helical" evidence="11">
    <location>
        <begin position="43"/>
        <end position="61"/>
    </location>
</feature>
<dbReference type="GO" id="GO:0005743">
    <property type="term" value="C:mitochondrial inner membrane"/>
    <property type="evidence" value="ECO:0007669"/>
    <property type="project" value="UniProtKB-SubCell"/>
</dbReference>
<gene>
    <name evidence="12" type="primary">LOC102907270</name>
</gene>
<reference evidence="12 13" key="1">
    <citation type="submission" date="2018-10" db="EMBL/GenBank/DDBJ databases">
        <title>Improved assembly of the deer mouse Peromyscus maniculatus genome.</title>
        <authorList>
            <person name="Lassance J.-M."/>
            <person name="Hoekstra H.E."/>
        </authorList>
    </citation>
    <scope>NUCLEOTIDE SEQUENCE [LARGE SCALE GENOMIC DNA]</scope>
</reference>
<dbReference type="InterPro" id="IPR003205">
    <property type="entry name" value="Cyt_c_oxidase_su8"/>
</dbReference>
<evidence type="ECO:0000313" key="12">
    <source>
        <dbReference type="Ensembl" id="ENSPEMP00000035990.1"/>
    </source>
</evidence>
<evidence type="ECO:0000256" key="7">
    <source>
        <dbReference type="ARBA" id="ARBA00022946"/>
    </source>
</evidence>
<reference evidence="12" key="3">
    <citation type="submission" date="2025-09" db="UniProtKB">
        <authorList>
            <consortium name="Ensembl"/>
        </authorList>
    </citation>
    <scope>IDENTIFICATION</scope>
</reference>
<comment type="similarity">
    <text evidence="3 11">Belongs to the cytochrome c oxidase VIII family.</text>
</comment>
<dbReference type="GeneTree" id="ENSGT00970000193543"/>
<evidence type="ECO:0000256" key="2">
    <source>
        <dbReference type="ARBA" id="ARBA00004673"/>
    </source>
</evidence>
<dbReference type="Gene3D" id="4.10.81.10">
    <property type="entry name" value="Cytochrome c oxidase, subunit 8"/>
    <property type="match status" value="1"/>
</dbReference>
<keyword evidence="10 11" id="KW-0472">Membrane</keyword>
<evidence type="ECO:0000313" key="13">
    <source>
        <dbReference type="Proteomes" id="UP000694547"/>
    </source>
</evidence>
<dbReference type="InterPro" id="IPR036548">
    <property type="entry name" value="Cyt_c_oxidase_su8_sf"/>
</dbReference>
<dbReference type="AlphaFoldDB" id="A0A6I9M0C5"/>
<dbReference type="UniPathway" id="UPA00705"/>
<keyword evidence="6 11" id="KW-0999">Mitochondrion inner membrane</keyword>
<dbReference type="GeneID" id="102907270"/>
<evidence type="ECO:0000256" key="6">
    <source>
        <dbReference type="ARBA" id="ARBA00022792"/>
    </source>
</evidence>
<dbReference type="GO" id="GO:0006123">
    <property type="term" value="P:mitochondrial electron transport, cytochrome c to oxygen"/>
    <property type="evidence" value="ECO:0007669"/>
    <property type="project" value="UniProtKB-UniRule"/>
</dbReference>
<evidence type="ECO:0000256" key="8">
    <source>
        <dbReference type="ARBA" id="ARBA00022989"/>
    </source>
</evidence>
<keyword evidence="7 11" id="KW-0809">Transit peptide</keyword>
<comment type="function">
    <text evidence="11">Component of the cytochrome c oxidase, the last enzyme in the mitochondrial electron transport chain which drives oxidative phosphorylation. The respiratory chain contains 3 multisubunit complexes succinate dehydrogenase (complex II, CII), ubiquinol-cytochrome c oxidoreductase (cytochrome b-c1 complex, complex III, CIII) and cytochrome c oxidase (complex IV, CIV), that cooperate to transfer electrons derived from NADH and succinate to molecular oxygen, creating an electrochemical gradient over the inner membrane that drives transmembrane transport and the ATP synthase. Cytochrome c oxidase is the component of the respiratory chain that catalyzes the reduction of oxygen to water. Electrons originating from reduced cytochrome c in the intermembrane space (IMS) are transferred via the dinuclear copper A center (CU(A)) of subunit 2 and heme A of subunit 1 to the active site in subunit 1, a binuclear center (BNC) formed by heme A3 and copper B (CU(B)). The BNC reduces molecular oxygen to 2 water molecules using 4 electrons from cytochrome c in the IMS and 4 protons from the mitochondrial matrix.</text>
</comment>
<keyword evidence="5 11" id="KW-0812">Transmembrane</keyword>
<keyword evidence="8 11" id="KW-1133">Transmembrane helix</keyword>
<dbReference type="RefSeq" id="XP_006990963.1">
    <property type="nucleotide sequence ID" value="XM_006990901.4"/>
</dbReference>
<dbReference type="PANTHER" id="PTHR16717:SF2">
    <property type="entry name" value="CYTOCHROME C OXIDASE SUBUNIT 8C, MITOCHONDRIAL"/>
    <property type="match status" value="1"/>
</dbReference>
<dbReference type="PANTHER" id="PTHR16717">
    <property type="entry name" value="CYTOCHROME C OXIDASE POLYPEPTIDE VIII"/>
    <property type="match status" value="1"/>
</dbReference>
<accession>A0A6I9M0C5</accession>
<evidence type="ECO:0000256" key="10">
    <source>
        <dbReference type="ARBA" id="ARBA00023136"/>
    </source>
</evidence>
<evidence type="ECO:0000256" key="4">
    <source>
        <dbReference type="ARBA" id="ARBA00011485"/>
    </source>
</evidence>
<keyword evidence="13" id="KW-1185">Reference proteome</keyword>
<evidence type="ECO:0000256" key="1">
    <source>
        <dbReference type="ARBA" id="ARBA00004434"/>
    </source>
</evidence>